<gene>
    <name evidence="3" type="ORF">PYCCODRAFT_1470992</name>
</gene>
<organism evidence="3 4">
    <name type="scientific">Trametes coccinea (strain BRFM310)</name>
    <name type="common">Pycnoporus coccineus</name>
    <dbReference type="NCBI Taxonomy" id="1353009"/>
    <lineage>
        <taxon>Eukaryota</taxon>
        <taxon>Fungi</taxon>
        <taxon>Dikarya</taxon>
        <taxon>Basidiomycota</taxon>
        <taxon>Agaricomycotina</taxon>
        <taxon>Agaricomycetes</taxon>
        <taxon>Polyporales</taxon>
        <taxon>Polyporaceae</taxon>
        <taxon>Trametes</taxon>
    </lineage>
</organism>
<dbReference type="OrthoDB" id="2535105at2759"/>
<reference evidence="3 4" key="1">
    <citation type="journal article" date="2015" name="Biotechnol. Biofuels">
        <title>Enhanced degradation of softwood versus hardwood by the white-rot fungus Pycnoporus coccineus.</title>
        <authorList>
            <person name="Couturier M."/>
            <person name="Navarro D."/>
            <person name="Chevret D."/>
            <person name="Henrissat B."/>
            <person name="Piumi F."/>
            <person name="Ruiz-Duenas F.J."/>
            <person name="Martinez A.T."/>
            <person name="Grigoriev I.V."/>
            <person name="Riley R."/>
            <person name="Lipzen A."/>
            <person name="Berrin J.G."/>
            <person name="Master E.R."/>
            <person name="Rosso M.N."/>
        </authorList>
    </citation>
    <scope>NUCLEOTIDE SEQUENCE [LARGE SCALE GENOMIC DNA]</scope>
    <source>
        <strain evidence="3 4">BRFM310</strain>
    </source>
</reference>
<dbReference type="InterPro" id="IPR045339">
    <property type="entry name" value="DUF6534"/>
</dbReference>
<evidence type="ECO:0000259" key="2">
    <source>
        <dbReference type="Pfam" id="PF20152"/>
    </source>
</evidence>
<accession>A0A1Y2IBK2</accession>
<dbReference type="EMBL" id="KZ084137">
    <property type="protein sequence ID" value="OSC98515.1"/>
    <property type="molecule type" value="Genomic_DNA"/>
</dbReference>
<protein>
    <recommendedName>
        <fullName evidence="2">DUF6534 domain-containing protein</fullName>
    </recommendedName>
</protein>
<dbReference type="PANTHER" id="PTHR40465:SF1">
    <property type="entry name" value="DUF6534 DOMAIN-CONTAINING PROTEIN"/>
    <property type="match status" value="1"/>
</dbReference>
<feature type="transmembrane region" description="Helical" evidence="1">
    <location>
        <begin position="52"/>
        <end position="75"/>
    </location>
</feature>
<dbReference type="PANTHER" id="PTHR40465">
    <property type="entry name" value="CHROMOSOME 1, WHOLE GENOME SHOTGUN SEQUENCE"/>
    <property type="match status" value="1"/>
</dbReference>
<sequence>MDGSDTQPHLDDTFGALLVGTFFGTMLYGLMFHQSYRYFRRYPGDLRVTKSFVAILLALETMHTVAVTHACYMYLVTNYSRPQALTHGIWSMDLLPLLTGSSSSYLNASTVKAYVVSTFDEFNHFIWLDSAGCAVTVASDVLTTSVLITVLKQSRTGVKQTDYLLDRLVKYSINTGLLIGLFDTVSFVLSFFKGDSLIFTGIAIAGTKLYANSVLAVLNSRRSSTGATRGSGTSGTYPEVISLNNVHVAGPTFQAHTVTVPSRLWRAPTCGSEMCLVPCSFVRYRGWQDAHGSRTAIESKGAAAEAAV</sequence>
<keyword evidence="1" id="KW-0472">Membrane</keyword>
<dbReference type="AlphaFoldDB" id="A0A1Y2IBK2"/>
<evidence type="ECO:0000313" key="3">
    <source>
        <dbReference type="EMBL" id="OSC98515.1"/>
    </source>
</evidence>
<dbReference type="Proteomes" id="UP000193067">
    <property type="component" value="Unassembled WGS sequence"/>
</dbReference>
<feature type="transmembrane region" description="Helical" evidence="1">
    <location>
        <begin position="171"/>
        <end position="192"/>
    </location>
</feature>
<keyword evidence="4" id="KW-1185">Reference proteome</keyword>
<name>A0A1Y2IBK2_TRAC3</name>
<keyword evidence="1" id="KW-0812">Transmembrane</keyword>
<feature type="transmembrane region" description="Helical" evidence="1">
    <location>
        <begin position="198"/>
        <end position="218"/>
    </location>
</feature>
<evidence type="ECO:0000313" key="4">
    <source>
        <dbReference type="Proteomes" id="UP000193067"/>
    </source>
</evidence>
<dbReference type="Pfam" id="PF20152">
    <property type="entry name" value="DUF6534"/>
    <property type="match status" value="1"/>
</dbReference>
<proteinExistence type="predicted"/>
<feature type="domain" description="DUF6534" evidence="2">
    <location>
        <begin position="137"/>
        <end position="223"/>
    </location>
</feature>
<evidence type="ECO:0000256" key="1">
    <source>
        <dbReference type="SAM" id="Phobius"/>
    </source>
</evidence>
<feature type="transmembrane region" description="Helical" evidence="1">
    <location>
        <begin position="125"/>
        <end position="151"/>
    </location>
</feature>
<feature type="transmembrane region" description="Helical" evidence="1">
    <location>
        <begin position="14"/>
        <end position="31"/>
    </location>
</feature>
<keyword evidence="1" id="KW-1133">Transmembrane helix</keyword>